<feature type="compositionally biased region" description="Low complexity" evidence="1">
    <location>
        <begin position="518"/>
        <end position="528"/>
    </location>
</feature>
<organism evidence="2 3">
    <name type="scientific">Mycena alexandri</name>
    <dbReference type="NCBI Taxonomy" id="1745969"/>
    <lineage>
        <taxon>Eukaryota</taxon>
        <taxon>Fungi</taxon>
        <taxon>Dikarya</taxon>
        <taxon>Basidiomycota</taxon>
        <taxon>Agaricomycotina</taxon>
        <taxon>Agaricomycetes</taxon>
        <taxon>Agaricomycetidae</taxon>
        <taxon>Agaricales</taxon>
        <taxon>Marasmiineae</taxon>
        <taxon>Mycenaceae</taxon>
        <taxon>Mycena</taxon>
    </lineage>
</organism>
<proteinExistence type="predicted"/>
<accession>A0AAD6T534</accession>
<gene>
    <name evidence="2" type="ORF">C8F04DRAFT_1180080</name>
</gene>
<feature type="compositionally biased region" description="Basic residues" evidence="1">
    <location>
        <begin position="653"/>
        <end position="666"/>
    </location>
</feature>
<evidence type="ECO:0000256" key="1">
    <source>
        <dbReference type="SAM" id="MobiDB-lite"/>
    </source>
</evidence>
<feature type="compositionally biased region" description="Low complexity" evidence="1">
    <location>
        <begin position="586"/>
        <end position="595"/>
    </location>
</feature>
<dbReference type="Proteomes" id="UP001218188">
    <property type="component" value="Unassembled WGS sequence"/>
</dbReference>
<evidence type="ECO:0000313" key="3">
    <source>
        <dbReference type="Proteomes" id="UP001218188"/>
    </source>
</evidence>
<protein>
    <submittedName>
        <fullName evidence="2">Uncharacterized protein</fullName>
    </submittedName>
</protein>
<evidence type="ECO:0000313" key="2">
    <source>
        <dbReference type="EMBL" id="KAJ7037968.1"/>
    </source>
</evidence>
<feature type="compositionally biased region" description="Basic and acidic residues" evidence="1">
    <location>
        <begin position="687"/>
        <end position="698"/>
    </location>
</feature>
<feature type="compositionally biased region" description="Low complexity" evidence="1">
    <location>
        <begin position="634"/>
        <end position="652"/>
    </location>
</feature>
<reference evidence="2" key="1">
    <citation type="submission" date="2023-03" db="EMBL/GenBank/DDBJ databases">
        <title>Massive genome expansion in bonnet fungi (Mycena s.s.) driven by repeated elements and novel gene families across ecological guilds.</title>
        <authorList>
            <consortium name="Lawrence Berkeley National Laboratory"/>
            <person name="Harder C.B."/>
            <person name="Miyauchi S."/>
            <person name="Viragh M."/>
            <person name="Kuo A."/>
            <person name="Thoen E."/>
            <person name="Andreopoulos B."/>
            <person name="Lu D."/>
            <person name="Skrede I."/>
            <person name="Drula E."/>
            <person name="Henrissat B."/>
            <person name="Morin E."/>
            <person name="Kohler A."/>
            <person name="Barry K."/>
            <person name="LaButti K."/>
            <person name="Morin E."/>
            <person name="Salamov A."/>
            <person name="Lipzen A."/>
            <person name="Mereny Z."/>
            <person name="Hegedus B."/>
            <person name="Baldrian P."/>
            <person name="Stursova M."/>
            <person name="Weitz H."/>
            <person name="Taylor A."/>
            <person name="Grigoriev I.V."/>
            <person name="Nagy L.G."/>
            <person name="Martin F."/>
            <person name="Kauserud H."/>
        </authorList>
    </citation>
    <scope>NUCLEOTIDE SEQUENCE</scope>
    <source>
        <strain evidence="2">CBHHK200</strain>
    </source>
</reference>
<comment type="caution">
    <text evidence="2">The sequence shown here is derived from an EMBL/GenBank/DDBJ whole genome shotgun (WGS) entry which is preliminary data.</text>
</comment>
<keyword evidence="3" id="KW-1185">Reference proteome</keyword>
<name>A0AAD6T534_9AGAR</name>
<dbReference type="AlphaFoldDB" id="A0AAD6T534"/>
<feature type="region of interest" description="Disordered" evidence="1">
    <location>
        <begin position="393"/>
        <end position="718"/>
    </location>
</feature>
<feature type="compositionally biased region" description="Low complexity" evidence="1">
    <location>
        <begin position="442"/>
        <end position="455"/>
    </location>
</feature>
<feature type="compositionally biased region" description="Gly residues" evidence="1">
    <location>
        <begin position="700"/>
        <end position="716"/>
    </location>
</feature>
<dbReference type="EMBL" id="JARJCM010000034">
    <property type="protein sequence ID" value="KAJ7037968.1"/>
    <property type="molecule type" value="Genomic_DNA"/>
</dbReference>
<sequence length="750" mass="81489">MDLDLELEGDCEEAGMSTDAAADADSSYFAGHGHPILPARRRVGIGIAYPYPARRRYRDSKRTRRRAQEIRSHSTASPWLWLWLWLEETGFSDTQDARARVTVCTGGTRTGSRGGRSISYVIAGAASVIRVGFGRKVQDARCKVRTEGRKKGSSGQALETHLRARAHAPDLFFLSFVKGKGSGKGLSPLLRASTLARSRSCYEDLAHEEEWSTMHYIQNATAYKGRHTASRSSLVALGITRCRRQWTREGPKRQEGAICIRGSNSGTCRQAQSKMELHGTFKMDHYKNGMGVGHKREQWSGRMAIDKSVRCNTPFDGRLTMEWSVTRDFSRIRQTAGKQKPSPPPPTAAAMMLVQKQPHFSIQLAQPAFIHQHRRHPSAPPPQVLAVQPTRTPGLLSLSRPPRPPKDHHKGSPKSRPAQPAASRSPKLAEASATAPTPSHDNNVPSRGRNNNNPPKQRPARSSSHAAPTRRRQPSPDPFRTPPQTQGAPPPNKRRGPNAIPVPGATRPHVQIPPAPSASPSALSRSDPVLSHMPQQRKAKPVPVRAATLDEWPVCDDMTEAGSRPSTPTPVSPTQDRRQQQGSGGSPSPSLTRPRPVLHLSEPRTPTRRTRLPEPPRTAPLSSVSPGAFPFPASNVNASNGNSNNNGGSPHGSPKRRPAAAAKRAKHLSEGFTFPPFNPQYQTQAQGERRSRSSERSEGAYGGVGVGVGAGVGQGQGQTYAQAQAQATLFASSMFQNSPSPEELPPPTFA</sequence>